<dbReference type="EMBL" id="JACEON010000012">
    <property type="protein sequence ID" value="MBA4612663.1"/>
    <property type="molecule type" value="Genomic_DNA"/>
</dbReference>
<evidence type="ECO:0000313" key="2">
    <source>
        <dbReference type="EMBL" id="MBA4612663.1"/>
    </source>
</evidence>
<keyword evidence="3" id="KW-1185">Reference proteome</keyword>
<evidence type="ECO:0000313" key="3">
    <source>
        <dbReference type="Proteomes" id="UP000559404"/>
    </source>
</evidence>
<organism evidence="2 3">
    <name type="scientific">Stappia taiwanensis</name>
    <dbReference type="NCBI Taxonomy" id="992267"/>
    <lineage>
        <taxon>Bacteria</taxon>
        <taxon>Pseudomonadati</taxon>
        <taxon>Pseudomonadota</taxon>
        <taxon>Alphaproteobacteria</taxon>
        <taxon>Hyphomicrobiales</taxon>
        <taxon>Stappiaceae</taxon>
        <taxon>Stappia</taxon>
    </lineage>
</organism>
<dbReference type="Pfam" id="PF11158">
    <property type="entry name" value="DUF2938"/>
    <property type="match status" value="1"/>
</dbReference>
<keyword evidence="1" id="KW-0812">Transmembrane</keyword>
<accession>A0A838Y0T2</accession>
<feature type="transmembrane region" description="Helical" evidence="1">
    <location>
        <begin position="101"/>
        <end position="121"/>
    </location>
</feature>
<feature type="transmembrane region" description="Helical" evidence="1">
    <location>
        <begin position="141"/>
        <end position="164"/>
    </location>
</feature>
<comment type="caution">
    <text evidence="2">The sequence shown here is derived from an EMBL/GenBank/DDBJ whole genome shotgun (WGS) entry which is preliminary data.</text>
</comment>
<gene>
    <name evidence="2" type="ORF">H1W37_13430</name>
</gene>
<feature type="transmembrane region" description="Helical" evidence="1">
    <location>
        <begin position="6"/>
        <end position="25"/>
    </location>
</feature>
<proteinExistence type="predicted"/>
<evidence type="ECO:0000256" key="1">
    <source>
        <dbReference type="SAM" id="Phobius"/>
    </source>
</evidence>
<dbReference type="InterPro" id="IPR021329">
    <property type="entry name" value="DUF2938"/>
</dbReference>
<keyword evidence="1" id="KW-1133">Transmembrane helix</keyword>
<reference evidence="2 3" key="2">
    <citation type="submission" date="2020-08" db="EMBL/GenBank/DDBJ databases">
        <title>Stappia taiwanensis sp. nov., isolated from a coastal thermal spring.</title>
        <authorList>
            <person name="Kampfer P."/>
        </authorList>
    </citation>
    <scope>NUCLEOTIDE SEQUENCE [LARGE SCALE GENOMIC DNA]</scope>
    <source>
        <strain evidence="2 3">DSM 23284</strain>
    </source>
</reference>
<sequence>MLPGMIGALAIGVGATAFMDLWALLQKRLFGIPALDYRLVGRWIGHFRQGRFSHDAIGKAAPVRREAFLGWTAHYAIGVLFAAVLLFVWEPGWASQPSLAPALIIGLASVLAPFLLMQPGLGAGIAASRTPKPWTARSRSLIAHLSFGIGLYLAGQLLAASGVLPEGAG</sequence>
<name>A0A838Y0T2_9HYPH</name>
<reference evidence="2 3" key="1">
    <citation type="submission" date="2020-07" db="EMBL/GenBank/DDBJ databases">
        <authorList>
            <person name="Li M."/>
        </authorList>
    </citation>
    <scope>NUCLEOTIDE SEQUENCE [LARGE SCALE GENOMIC DNA]</scope>
    <source>
        <strain evidence="2 3">DSM 23284</strain>
    </source>
</reference>
<protein>
    <submittedName>
        <fullName evidence="2">DUF2938 domain-containing protein</fullName>
    </submittedName>
</protein>
<dbReference type="AlphaFoldDB" id="A0A838Y0T2"/>
<feature type="transmembrane region" description="Helical" evidence="1">
    <location>
        <begin position="68"/>
        <end position="89"/>
    </location>
</feature>
<dbReference type="Proteomes" id="UP000559404">
    <property type="component" value="Unassembled WGS sequence"/>
</dbReference>
<keyword evidence="1" id="KW-0472">Membrane</keyword>